<dbReference type="EMBL" id="JAINDJ010000006">
    <property type="protein sequence ID" value="KAG9444968.1"/>
    <property type="molecule type" value="Genomic_DNA"/>
</dbReference>
<keyword evidence="2" id="KW-1133">Transmembrane helix</keyword>
<gene>
    <name evidence="3" type="ORF">H6P81_016308</name>
</gene>
<feature type="compositionally biased region" description="Low complexity" evidence="1">
    <location>
        <begin position="57"/>
        <end position="69"/>
    </location>
</feature>
<evidence type="ECO:0000256" key="2">
    <source>
        <dbReference type="SAM" id="Phobius"/>
    </source>
</evidence>
<keyword evidence="4" id="KW-1185">Reference proteome</keyword>
<reference evidence="3 4" key="1">
    <citation type="submission" date="2021-07" db="EMBL/GenBank/DDBJ databases">
        <title>The Aristolochia fimbriata genome: insights into angiosperm evolution, floral development and chemical biosynthesis.</title>
        <authorList>
            <person name="Jiao Y."/>
        </authorList>
    </citation>
    <scope>NUCLEOTIDE SEQUENCE [LARGE SCALE GENOMIC DNA]</scope>
    <source>
        <strain evidence="3">IBCAS-2021</strain>
        <tissue evidence="3">Leaf</tissue>
    </source>
</reference>
<feature type="region of interest" description="Disordered" evidence="1">
    <location>
        <begin position="1"/>
        <end position="69"/>
    </location>
</feature>
<evidence type="ECO:0000256" key="1">
    <source>
        <dbReference type="SAM" id="MobiDB-lite"/>
    </source>
</evidence>
<evidence type="ECO:0000313" key="3">
    <source>
        <dbReference type="EMBL" id="KAG9444968.1"/>
    </source>
</evidence>
<feature type="compositionally biased region" description="Polar residues" evidence="1">
    <location>
        <begin position="34"/>
        <end position="50"/>
    </location>
</feature>
<dbReference type="Proteomes" id="UP000825729">
    <property type="component" value="Unassembled WGS sequence"/>
</dbReference>
<protein>
    <submittedName>
        <fullName evidence="3">Uncharacterized protein</fullName>
    </submittedName>
</protein>
<keyword evidence="2" id="KW-0472">Membrane</keyword>
<keyword evidence="2" id="KW-0812">Transmembrane</keyword>
<sequence length="156" mass="17315">MAKEVTSRRKSQQSKSTSIEQSNDGVPPQEELLNPTTGTMSDQGYPQGDSSPLRGVSKSTSSSSSSYSLSECTVLDIQFKGDVASKGDILLAFPSFHTDEHASTIVPPITPEDRVMMNPLLLQKMFLRKELFTKMFSHMFLTLVTLCLMVIYYSLH</sequence>
<feature type="transmembrane region" description="Helical" evidence="2">
    <location>
        <begin position="135"/>
        <end position="155"/>
    </location>
</feature>
<comment type="caution">
    <text evidence="3">The sequence shown here is derived from an EMBL/GenBank/DDBJ whole genome shotgun (WGS) entry which is preliminary data.</text>
</comment>
<name>A0AAV7E819_ARIFI</name>
<proteinExistence type="predicted"/>
<evidence type="ECO:0000313" key="4">
    <source>
        <dbReference type="Proteomes" id="UP000825729"/>
    </source>
</evidence>
<organism evidence="3 4">
    <name type="scientific">Aristolochia fimbriata</name>
    <name type="common">White veined hardy Dutchman's pipe vine</name>
    <dbReference type="NCBI Taxonomy" id="158543"/>
    <lineage>
        <taxon>Eukaryota</taxon>
        <taxon>Viridiplantae</taxon>
        <taxon>Streptophyta</taxon>
        <taxon>Embryophyta</taxon>
        <taxon>Tracheophyta</taxon>
        <taxon>Spermatophyta</taxon>
        <taxon>Magnoliopsida</taxon>
        <taxon>Magnoliidae</taxon>
        <taxon>Piperales</taxon>
        <taxon>Aristolochiaceae</taxon>
        <taxon>Aristolochia</taxon>
    </lineage>
</organism>
<dbReference type="AlphaFoldDB" id="A0AAV7E819"/>
<accession>A0AAV7E819</accession>